<sequence>MSEDNQKQSPCSMSEIGTISKIVKSANEQKDESSSEASSAAPGDDSREMHNEDSASRQQIASDEELSFAKDDGPAYVAVRDTNDHDGCDASSMVTFDSERTGAHDMRQDPIENRSLGAKSMMIATRSMTHETIQEVPDTVRDSSKEQKDGGYSEASSAAPDDDCRGAHNNEDPASRQQVAPDDELSFGMEGGRPYVRPSKEEQIRFNDELSQLLKETSSGMGWTDPEVAKICNTMTSQKFDEEQRRLWDELGHQLQAKGLMDSDDALEQYQRALEIRVKALGPEHPDTASTYNNIGVVFQNQGKYEDALEQYQRALEIRVKALGPEHPDTASTYNNMGIVFQNQGKYEDALEQYQRALEIYVKALGPEHPDTASTYHSMGIVFQNQGKYEDALEQYQRALEIRVKALGPEHPDTASTYHSMGIVFLNQGKYEDALEQYQRALEIRVKALGPEHPDTTVTCKMVEMTSEVNRSFCMKSLFFFVRILVKFHRVAMSYNSKAKVLLASIFGELSRRK</sequence>
<accession>A0AAD2JN08</accession>
<reference evidence="5" key="1">
    <citation type="submission" date="2023-08" db="EMBL/GenBank/DDBJ databases">
        <authorList>
            <person name="Audoor S."/>
            <person name="Bilcke G."/>
        </authorList>
    </citation>
    <scope>NUCLEOTIDE SEQUENCE</scope>
</reference>
<organism evidence="5 6">
    <name type="scientific">Cylindrotheca closterium</name>
    <dbReference type="NCBI Taxonomy" id="2856"/>
    <lineage>
        <taxon>Eukaryota</taxon>
        <taxon>Sar</taxon>
        <taxon>Stramenopiles</taxon>
        <taxon>Ochrophyta</taxon>
        <taxon>Bacillariophyta</taxon>
        <taxon>Bacillariophyceae</taxon>
        <taxon>Bacillariophycidae</taxon>
        <taxon>Bacillariales</taxon>
        <taxon>Bacillariaceae</taxon>
        <taxon>Cylindrotheca</taxon>
    </lineage>
</organism>
<feature type="compositionally biased region" description="Polar residues" evidence="4">
    <location>
        <begin position="7"/>
        <end position="17"/>
    </location>
</feature>
<feature type="compositionally biased region" description="Basic and acidic residues" evidence="4">
    <location>
        <begin position="128"/>
        <end position="151"/>
    </location>
</feature>
<feature type="repeat" description="TPR" evidence="3">
    <location>
        <begin position="415"/>
        <end position="448"/>
    </location>
</feature>
<dbReference type="InterPro" id="IPR011990">
    <property type="entry name" value="TPR-like_helical_dom_sf"/>
</dbReference>
<dbReference type="PANTHER" id="PTHR45641">
    <property type="entry name" value="TETRATRICOPEPTIDE REPEAT PROTEIN (AFU_ORTHOLOGUE AFUA_6G03870)"/>
    <property type="match status" value="1"/>
</dbReference>
<dbReference type="Gene3D" id="1.25.40.10">
    <property type="entry name" value="Tetratricopeptide repeat domain"/>
    <property type="match status" value="2"/>
</dbReference>
<dbReference type="InterPro" id="IPR019734">
    <property type="entry name" value="TPR_rpt"/>
</dbReference>
<evidence type="ECO:0008006" key="7">
    <source>
        <dbReference type="Google" id="ProtNLM"/>
    </source>
</evidence>
<dbReference type="PROSITE" id="PS50293">
    <property type="entry name" value="TPR_REGION"/>
    <property type="match status" value="4"/>
</dbReference>
<evidence type="ECO:0000256" key="3">
    <source>
        <dbReference type="PROSITE-ProRule" id="PRU00339"/>
    </source>
</evidence>
<comment type="caution">
    <text evidence="5">The sequence shown here is derived from an EMBL/GenBank/DDBJ whole genome shotgun (WGS) entry which is preliminary data.</text>
</comment>
<dbReference type="EMBL" id="CAKOGP040002254">
    <property type="protein sequence ID" value="CAJ1966087.1"/>
    <property type="molecule type" value="Genomic_DNA"/>
</dbReference>
<keyword evidence="6" id="KW-1185">Reference proteome</keyword>
<dbReference type="Proteomes" id="UP001295423">
    <property type="component" value="Unassembled WGS sequence"/>
</dbReference>
<feature type="compositionally biased region" description="Basic and acidic residues" evidence="4">
    <location>
        <begin position="44"/>
        <end position="55"/>
    </location>
</feature>
<feature type="compositionally biased region" description="Basic and acidic residues" evidence="4">
    <location>
        <begin position="97"/>
        <end position="112"/>
    </location>
</feature>
<evidence type="ECO:0000313" key="6">
    <source>
        <dbReference type="Proteomes" id="UP001295423"/>
    </source>
</evidence>
<keyword evidence="1" id="KW-0677">Repeat</keyword>
<feature type="repeat" description="TPR" evidence="3">
    <location>
        <begin position="373"/>
        <end position="406"/>
    </location>
</feature>
<dbReference type="AlphaFoldDB" id="A0AAD2JN08"/>
<evidence type="ECO:0000256" key="1">
    <source>
        <dbReference type="ARBA" id="ARBA00022737"/>
    </source>
</evidence>
<dbReference type="PANTHER" id="PTHR45641:SF1">
    <property type="entry name" value="AAA+ ATPASE DOMAIN-CONTAINING PROTEIN"/>
    <property type="match status" value="1"/>
</dbReference>
<protein>
    <recommendedName>
        <fullName evidence="7">Kinesin light chain</fullName>
    </recommendedName>
</protein>
<feature type="compositionally biased region" description="Basic and acidic residues" evidence="4">
    <location>
        <begin position="162"/>
        <end position="174"/>
    </location>
</feature>
<name>A0AAD2JN08_9STRA</name>
<dbReference type="Pfam" id="PF13374">
    <property type="entry name" value="TPR_10"/>
    <property type="match status" value="1"/>
</dbReference>
<evidence type="ECO:0000256" key="4">
    <source>
        <dbReference type="SAM" id="MobiDB-lite"/>
    </source>
</evidence>
<feature type="repeat" description="TPR" evidence="3">
    <location>
        <begin position="331"/>
        <end position="364"/>
    </location>
</feature>
<dbReference type="Pfam" id="PF13424">
    <property type="entry name" value="TPR_12"/>
    <property type="match status" value="2"/>
</dbReference>
<dbReference type="SUPFAM" id="SSF48452">
    <property type="entry name" value="TPR-like"/>
    <property type="match status" value="1"/>
</dbReference>
<dbReference type="PRINTS" id="PR00381">
    <property type="entry name" value="KINESINLIGHT"/>
</dbReference>
<evidence type="ECO:0000313" key="5">
    <source>
        <dbReference type="EMBL" id="CAJ1966087.1"/>
    </source>
</evidence>
<gene>
    <name evidence="5" type="ORF">CYCCA115_LOCUS21670</name>
</gene>
<proteinExistence type="predicted"/>
<dbReference type="SMART" id="SM00028">
    <property type="entry name" value="TPR"/>
    <property type="match status" value="5"/>
</dbReference>
<feature type="repeat" description="TPR" evidence="3">
    <location>
        <begin position="289"/>
        <end position="322"/>
    </location>
</feature>
<evidence type="ECO:0000256" key="2">
    <source>
        <dbReference type="ARBA" id="ARBA00022803"/>
    </source>
</evidence>
<keyword evidence="2 3" id="KW-0802">TPR repeat</keyword>
<dbReference type="PROSITE" id="PS50005">
    <property type="entry name" value="TPR"/>
    <property type="match status" value="4"/>
</dbReference>
<feature type="region of interest" description="Disordered" evidence="4">
    <location>
        <begin position="1"/>
        <end position="200"/>
    </location>
</feature>